<sequence>MKLFGIDAIFIIGLLAINSITYAHKQSEDVIRIRMVPRVPVYSTGTSQLADSARHKIRMNKCKSKAKVTKNHERANEFFVKAMFRRGLPKDSVPFAAVSNPSIYTTGVVNLYNDNEWVGQIDLGTPGQSFLVNFDTGSADLWVPSVACGEICKAHSRYNSFKSSTFRYVGSRFQIRYADGSTSQGNNNKDTLTIGNLKIPSQDFASVRTTSAALSEDLIDGIFGLGYDALSMVQGTVTPFTNMIRNKLIPRAIFSIQLRPARLGSRLGGIIIFGGIDPNLYLGNIVYTPVTKKLFWQIAIDSINLAGKSLGGVKQQVIVDSGATMLIVGTQVAQAIHSKLGGNFDPKSGYWTLPCDAVRNQNNKLVIKIGGASFSINPSDLVREKIRGNTCYSAITGTGQATWVLGGTFLKNVYVVFDREKDQIGFALPRYPNY</sequence>
<dbReference type="FunFam" id="2.40.70.10:FF:000115">
    <property type="entry name" value="Lysosomal aspartic protease"/>
    <property type="match status" value="1"/>
</dbReference>
<dbReference type="PRINTS" id="PR00792">
    <property type="entry name" value="PEPSIN"/>
</dbReference>
<dbReference type="Pfam" id="PF00026">
    <property type="entry name" value="Asp"/>
    <property type="match status" value="1"/>
</dbReference>
<evidence type="ECO:0000256" key="3">
    <source>
        <dbReference type="ARBA" id="ARBA00013205"/>
    </source>
</evidence>
<dbReference type="EC" id="3.4.23.21" evidence="3"/>
<evidence type="ECO:0000256" key="5">
    <source>
        <dbReference type="ARBA" id="ARBA00022729"/>
    </source>
</evidence>
<evidence type="ECO:0000313" key="13">
    <source>
        <dbReference type="EMBL" id="CAG8497477.1"/>
    </source>
</evidence>
<dbReference type="EMBL" id="CAJVPI010000188">
    <property type="protein sequence ID" value="CAG8497477.1"/>
    <property type="molecule type" value="Genomic_DNA"/>
</dbReference>
<feature type="active site" evidence="8">
    <location>
        <position position="320"/>
    </location>
</feature>
<dbReference type="PANTHER" id="PTHR47966:SF51">
    <property type="entry name" value="BETA-SITE APP-CLEAVING ENZYME, ISOFORM A-RELATED"/>
    <property type="match status" value="1"/>
</dbReference>
<dbReference type="OrthoDB" id="15189at2759"/>
<dbReference type="SUPFAM" id="SSF50630">
    <property type="entry name" value="Acid proteases"/>
    <property type="match status" value="1"/>
</dbReference>
<evidence type="ECO:0000256" key="7">
    <source>
        <dbReference type="ARBA" id="ARBA00022801"/>
    </source>
</evidence>
<feature type="active site" evidence="8">
    <location>
        <position position="135"/>
    </location>
</feature>
<name>A0A9N8ZIW9_9GLOM</name>
<comment type="similarity">
    <text evidence="2 10">Belongs to the peptidase A1 family.</text>
</comment>
<dbReference type="InterPro" id="IPR034164">
    <property type="entry name" value="Pepsin-like_dom"/>
</dbReference>
<feature type="disulfide bond" evidence="9">
    <location>
        <begin position="148"/>
        <end position="152"/>
    </location>
</feature>
<feature type="signal peptide" evidence="11">
    <location>
        <begin position="1"/>
        <end position="23"/>
    </location>
</feature>
<feature type="domain" description="Peptidase A1" evidence="12">
    <location>
        <begin position="117"/>
        <end position="427"/>
    </location>
</feature>
<dbReference type="PROSITE" id="PS51767">
    <property type="entry name" value="PEPTIDASE_A1"/>
    <property type="match status" value="1"/>
</dbReference>
<evidence type="ECO:0000256" key="11">
    <source>
        <dbReference type="SAM" id="SignalP"/>
    </source>
</evidence>
<evidence type="ECO:0000256" key="9">
    <source>
        <dbReference type="PIRSR" id="PIRSR601461-2"/>
    </source>
</evidence>
<evidence type="ECO:0000259" key="12">
    <source>
        <dbReference type="PROSITE" id="PS51767"/>
    </source>
</evidence>
<accession>A0A9N8ZIW9</accession>
<evidence type="ECO:0000256" key="10">
    <source>
        <dbReference type="RuleBase" id="RU000454"/>
    </source>
</evidence>
<evidence type="ECO:0000256" key="1">
    <source>
        <dbReference type="ARBA" id="ARBA00001130"/>
    </source>
</evidence>
<dbReference type="InterPro" id="IPR033121">
    <property type="entry name" value="PEPTIDASE_A1"/>
</dbReference>
<dbReference type="InterPro" id="IPR021109">
    <property type="entry name" value="Peptidase_aspartic_dom_sf"/>
</dbReference>
<dbReference type="GO" id="GO:0004190">
    <property type="term" value="F:aspartic-type endopeptidase activity"/>
    <property type="evidence" value="ECO:0007669"/>
    <property type="project" value="UniProtKB-KW"/>
</dbReference>
<comment type="catalytic activity">
    <reaction evidence="1">
        <text>Hydrolysis of proteins with broad specificity similar to that of pepsin A, preferring hydrophobic residues at P1 and P1'. Clots milk and activates trypsinogen. Does not cleave 4-Gln-|-His-5, but does cleave 10-His-|-Leu-11 and 12-Val-|-Glu-13 in B chain of insulin.</text>
        <dbReference type="EC" id="3.4.23.21"/>
    </reaction>
</comment>
<reference evidence="13" key="1">
    <citation type="submission" date="2021-06" db="EMBL/GenBank/DDBJ databases">
        <authorList>
            <person name="Kallberg Y."/>
            <person name="Tangrot J."/>
            <person name="Rosling A."/>
        </authorList>
    </citation>
    <scope>NUCLEOTIDE SEQUENCE</scope>
    <source>
        <strain evidence="13">BR232B</strain>
    </source>
</reference>
<evidence type="ECO:0000256" key="6">
    <source>
        <dbReference type="ARBA" id="ARBA00022750"/>
    </source>
</evidence>
<dbReference type="InterPro" id="IPR001969">
    <property type="entry name" value="Aspartic_peptidase_AS"/>
</dbReference>
<keyword evidence="6 10" id="KW-0064">Aspartyl protease</keyword>
<feature type="disulfide bond" evidence="9">
    <location>
        <begin position="355"/>
        <end position="391"/>
    </location>
</feature>
<evidence type="ECO:0000313" key="14">
    <source>
        <dbReference type="Proteomes" id="UP000789739"/>
    </source>
</evidence>
<proteinExistence type="inferred from homology"/>
<dbReference type="GO" id="GO:0006508">
    <property type="term" value="P:proteolysis"/>
    <property type="evidence" value="ECO:0007669"/>
    <property type="project" value="UniProtKB-KW"/>
</dbReference>
<evidence type="ECO:0000256" key="2">
    <source>
        <dbReference type="ARBA" id="ARBA00007447"/>
    </source>
</evidence>
<dbReference type="InterPro" id="IPR001461">
    <property type="entry name" value="Aspartic_peptidase_A1"/>
</dbReference>
<protein>
    <recommendedName>
        <fullName evidence="3">rhizopuspepsin</fullName>
        <ecNumber evidence="3">3.4.23.21</ecNumber>
    </recommendedName>
</protein>
<dbReference type="Gene3D" id="2.40.70.10">
    <property type="entry name" value="Acid Proteases"/>
    <property type="match status" value="2"/>
</dbReference>
<evidence type="ECO:0000256" key="8">
    <source>
        <dbReference type="PIRSR" id="PIRSR601461-1"/>
    </source>
</evidence>
<evidence type="ECO:0000256" key="4">
    <source>
        <dbReference type="ARBA" id="ARBA00022670"/>
    </source>
</evidence>
<dbReference type="Proteomes" id="UP000789739">
    <property type="component" value="Unassembled WGS sequence"/>
</dbReference>
<gene>
    <name evidence="13" type="ORF">PBRASI_LOCUS2430</name>
</gene>
<dbReference type="AlphaFoldDB" id="A0A9N8ZIW9"/>
<keyword evidence="7 10" id="KW-0378">Hydrolase</keyword>
<organism evidence="13 14">
    <name type="scientific">Paraglomus brasilianum</name>
    <dbReference type="NCBI Taxonomy" id="144538"/>
    <lineage>
        <taxon>Eukaryota</taxon>
        <taxon>Fungi</taxon>
        <taxon>Fungi incertae sedis</taxon>
        <taxon>Mucoromycota</taxon>
        <taxon>Glomeromycotina</taxon>
        <taxon>Glomeromycetes</taxon>
        <taxon>Paraglomerales</taxon>
        <taxon>Paraglomeraceae</taxon>
        <taxon>Paraglomus</taxon>
    </lineage>
</organism>
<comment type="caution">
    <text evidence="13">The sequence shown here is derived from an EMBL/GenBank/DDBJ whole genome shotgun (WGS) entry which is preliminary data.</text>
</comment>
<dbReference type="CDD" id="cd05471">
    <property type="entry name" value="pepsin_like"/>
    <property type="match status" value="1"/>
</dbReference>
<dbReference type="PROSITE" id="PS00141">
    <property type="entry name" value="ASP_PROTEASE"/>
    <property type="match status" value="2"/>
</dbReference>
<feature type="chain" id="PRO_5040195947" description="rhizopuspepsin" evidence="11">
    <location>
        <begin position="24"/>
        <end position="434"/>
    </location>
</feature>
<keyword evidence="5 11" id="KW-0732">Signal</keyword>
<keyword evidence="14" id="KW-1185">Reference proteome</keyword>
<dbReference type="PANTHER" id="PTHR47966">
    <property type="entry name" value="BETA-SITE APP-CLEAVING ENZYME, ISOFORM A-RELATED"/>
    <property type="match status" value="1"/>
</dbReference>
<keyword evidence="9" id="KW-1015">Disulfide bond</keyword>
<keyword evidence="4 10" id="KW-0645">Protease</keyword>